<protein>
    <submittedName>
        <fullName evidence="1">Unnamed protein product</fullName>
    </submittedName>
</protein>
<dbReference type="SUPFAM" id="SSF50978">
    <property type="entry name" value="WD40 repeat-like"/>
    <property type="match status" value="1"/>
</dbReference>
<organism evidence="1 2">
    <name type="scientific">Ambrosiozyma monospora</name>
    <name type="common">Yeast</name>
    <name type="synonym">Endomycopsis monosporus</name>
    <dbReference type="NCBI Taxonomy" id="43982"/>
    <lineage>
        <taxon>Eukaryota</taxon>
        <taxon>Fungi</taxon>
        <taxon>Dikarya</taxon>
        <taxon>Ascomycota</taxon>
        <taxon>Saccharomycotina</taxon>
        <taxon>Pichiomycetes</taxon>
        <taxon>Pichiales</taxon>
        <taxon>Pichiaceae</taxon>
        <taxon>Ambrosiozyma</taxon>
    </lineage>
</organism>
<sequence length="253" mass="28649">MIVNGEPLEFCINFHDNPLLIVGGYSTCLSIYDVTKDYNDFTTQFRVKDNVLKVCKWIVSVKPRWKGSRLGDDFIWFRDCVILKDAEFTNNGSTDDIDPRDLTVYSVSKFGMLFKFKPGLTKVCVNKCLVSNYSLRSILKLNDHLLMLVDSFNLISIYDTLTESVVKKFSVPWVGSISGVELVRLDAKDVRSLLVVSSGDCKLRIYLFNVTDLSLRMVSSTQIGSIMPSVKVVHDDCLSTLNFSFFNRLATLC</sequence>
<dbReference type="EMBL" id="BSXU01005733">
    <property type="protein sequence ID" value="GMG55537.1"/>
    <property type="molecule type" value="Genomic_DNA"/>
</dbReference>
<dbReference type="InterPro" id="IPR036322">
    <property type="entry name" value="WD40_repeat_dom_sf"/>
</dbReference>
<dbReference type="InterPro" id="IPR015943">
    <property type="entry name" value="WD40/YVTN_repeat-like_dom_sf"/>
</dbReference>
<evidence type="ECO:0000313" key="1">
    <source>
        <dbReference type="EMBL" id="GMG55537.1"/>
    </source>
</evidence>
<dbReference type="Gene3D" id="2.130.10.10">
    <property type="entry name" value="YVTN repeat-like/Quinoprotein amine dehydrogenase"/>
    <property type="match status" value="1"/>
</dbReference>
<dbReference type="AlphaFoldDB" id="A0A9W6Z6U5"/>
<accession>A0A9W6Z6U5</accession>
<dbReference type="Proteomes" id="UP001165063">
    <property type="component" value="Unassembled WGS sequence"/>
</dbReference>
<reference evidence="1" key="1">
    <citation type="submission" date="2023-04" db="EMBL/GenBank/DDBJ databases">
        <title>Ambrosiozyma monospora NBRC 1965.</title>
        <authorList>
            <person name="Ichikawa N."/>
            <person name="Sato H."/>
            <person name="Tonouchi N."/>
        </authorList>
    </citation>
    <scope>NUCLEOTIDE SEQUENCE</scope>
    <source>
        <strain evidence="1">NBRC 1965</strain>
    </source>
</reference>
<evidence type="ECO:0000313" key="2">
    <source>
        <dbReference type="Proteomes" id="UP001165063"/>
    </source>
</evidence>
<name>A0A9W6Z6U5_AMBMO</name>
<gene>
    <name evidence="1" type="ORF">Amon01_000761100</name>
</gene>
<keyword evidence="2" id="KW-1185">Reference proteome</keyword>
<comment type="caution">
    <text evidence="1">The sequence shown here is derived from an EMBL/GenBank/DDBJ whole genome shotgun (WGS) entry which is preliminary data.</text>
</comment>
<proteinExistence type="predicted"/>